<proteinExistence type="predicted"/>
<dbReference type="HOGENOM" id="CLU_1021895_0_0_7"/>
<evidence type="ECO:0000313" key="3">
    <source>
        <dbReference type="Proteomes" id="UP000019141"/>
    </source>
</evidence>
<gene>
    <name evidence="2" type="ORF">ETSY1_46330</name>
</gene>
<dbReference type="SUPFAM" id="SSF109998">
    <property type="entry name" value="Triger factor/SurA peptide-binding domain-like"/>
    <property type="match status" value="1"/>
</dbReference>
<feature type="domain" description="PpiC" evidence="1">
    <location>
        <begin position="131"/>
        <end position="236"/>
    </location>
</feature>
<dbReference type="Proteomes" id="UP000019141">
    <property type="component" value="Unassembled WGS sequence"/>
</dbReference>
<reference evidence="2 3" key="1">
    <citation type="journal article" date="2014" name="Nature">
        <title>An environmental bacterial taxon with a large and distinct metabolic repertoire.</title>
        <authorList>
            <person name="Wilson M.C."/>
            <person name="Mori T."/>
            <person name="Ruckert C."/>
            <person name="Uria A.R."/>
            <person name="Helf M.J."/>
            <person name="Takada K."/>
            <person name="Gernert C."/>
            <person name="Steffens U.A."/>
            <person name="Heycke N."/>
            <person name="Schmitt S."/>
            <person name="Rinke C."/>
            <person name="Helfrich E.J."/>
            <person name="Brachmann A.O."/>
            <person name="Gurgui C."/>
            <person name="Wakimoto T."/>
            <person name="Kracht M."/>
            <person name="Crusemann M."/>
            <person name="Hentschel U."/>
            <person name="Abe I."/>
            <person name="Matsunaga S."/>
            <person name="Kalinowski J."/>
            <person name="Takeyama H."/>
            <person name="Piel J."/>
        </authorList>
    </citation>
    <scope>NUCLEOTIDE SEQUENCE [LARGE SCALE GENOMIC DNA]</scope>
    <source>
        <strain evidence="3">TSY1</strain>
        <plasmid evidence="2">pTSY</plasmid>
    </source>
</reference>
<keyword evidence="3" id="KW-1185">Reference proteome</keyword>
<dbReference type="Pfam" id="PF13145">
    <property type="entry name" value="Rotamase_2"/>
    <property type="match status" value="1"/>
</dbReference>
<evidence type="ECO:0000313" key="2">
    <source>
        <dbReference type="EMBL" id="ETX03714.1"/>
    </source>
</evidence>
<accession>W4M045</accession>
<dbReference type="AlphaFoldDB" id="W4M045"/>
<dbReference type="Gene3D" id="1.10.4030.10">
    <property type="entry name" value="Porin chaperone SurA, peptide-binding domain"/>
    <property type="match status" value="1"/>
</dbReference>
<organism evidence="2 3">
    <name type="scientific">Entotheonella factor</name>
    <dbReference type="NCBI Taxonomy" id="1429438"/>
    <lineage>
        <taxon>Bacteria</taxon>
        <taxon>Pseudomonadati</taxon>
        <taxon>Nitrospinota/Tectimicrobiota group</taxon>
        <taxon>Candidatus Tectimicrobiota</taxon>
        <taxon>Candidatus Entotheonellia</taxon>
        <taxon>Candidatus Entotheonellales</taxon>
        <taxon>Candidatus Entotheonellaceae</taxon>
        <taxon>Candidatus Entotheonella</taxon>
    </lineage>
</organism>
<protein>
    <recommendedName>
        <fullName evidence="1">PpiC domain-containing protein</fullName>
    </recommendedName>
</protein>
<dbReference type="InterPro" id="IPR000297">
    <property type="entry name" value="PPIase_PpiC"/>
</dbReference>
<dbReference type="EMBL" id="AZHW01000011">
    <property type="protein sequence ID" value="ETX03714.1"/>
    <property type="molecule type" value="Genomic_DNA"/>
</dbReference>
<comment type="caution">
    <text evidence="2">The sequence shown here is derived from an EMBL/GenBank/DDBJ whole genome shotgun (WGS) entry which is preliminary data.</text>
</comment>
<evidence type="ECO:0000259" key="1">
    <source>
        <dbReference type="Pfam" id="PF13145"/>
    </source>
</evidence>
<sequence>MSGLSPSIPENVTPSPDSTYAILANIAAVSVNGEVLSLAEILCQAFQRHDVEFLDKAIRQTLMMARARAEDITVQPDELARMWTIFRQGQGLDTDEALSDWLDAGGLSCEQLEAQLISVLTVGKLKRKIIDPQIEAYFHAHRQQFDRLVVVRLASVRAALAQPLVAALRAGASLTDLGQHLAQAEGSPLEMQLLAHVYPIDVPTSVAQLKPGDVLGPRLHQERWELFRLETRRPAQLDRQTHSRIHHLLFAQWLAAEQQQADINRPLQEGLL</sequence>
<name>W4M045_ENTF1</name>
<dbReference type="InterPro" id="IPR027304">
    <property type="entry name" value="Trigger_fact/SurA_dom_sf"/>
</dbReference>
<geneLocation type="plasmid" evidence="2">
    <name>pTSY</name>
</geneLocation>
<dbReference type="GO" id="GO:0003755">
    <property type="term" value="F:peptidyl-prolyl cis-trans isomerase activity"/>
    <property type="evidence" value="ECO:0007669"/>
    <property type="project" value="InterPro"/>
</dbReference>
<keyword evidence="2" id="KW-0614">Plasmid</keyword>